<reference evidence="3" key="1">
    <citation type="submission" date="2022-05" db="EMBL/GenBank/DDBJ databases">
        <title>Comparative Genomics of Spacecraft Associated Microbes.</title>
        <authorList>
            <person name="Tran M.T."/>
            <person name="Wright A."/>
            <person name="Seuylemezian A."/>
            <person name="Eisen J."/>
            <person name="Coil D."/>
        </authorList>
    </citation>
    <scope>NUCLEOTIDE SEQUENCE</scope>
    <source>
        <strain evidence="3">214.1.1</strain>
    </source>
</reference>
<feature type="chain" id="PRO_5040864042" evidence="2">
    <location>
        <begin position="23"/>
        <end position="290"/>
    </location>
</feature>
<dbReference type="PROSITE" id="PS51257">
    <property type="entry name" value="PROKAR_LIPOPROTEIN"/>
    <property type="match status" value="1"/>
</dbReference>
<keyword evidence="4" id="KW-1185">Reference proteome</keyword>
<dbReference type="Pfam" id="PF09580">
    <property type="entry name" value="Spore_YhcN_YlaJ"/>
    <property type="match status" value="1"/>
</dbReference>
<keyword evidence="2" id="KW-0732">Signal</keyword>
<accession>A0A9X2IME8</accession>
<feature type="region of interest" description="Disordered" evidence="1">
    <location>
        <begin position="89"/>
        <end position="125"/>
    </location>
</feature>
<comment type="caution">
    <text evidence="3">The sequence shown here is derived from an EMBL/GenBank/DDBJ whole genome shotgun (WGS) entry which is preliminary data.</text>
</comment>
<proteinExistence type="predicted"/>
<evidence type="ECO:0000313" key="3">
    <source>
        <dbReference type="EMBL" id="MCM3712671.1"/>
    </source>
</evidence>
<dbReference type="AlphaFoldDB" id="A0A9X2IME8"/>
<evidence type="ECO:0000313" key="4">
    <source>
        <dbReference type="Proteomes" id="UP001139179"/>
    </source>
</evidence>
<feature type="signal peptide" evidence="2">
    <location>
        <begin position="1"/>
        <end position="22"/>
    </location>
</feature>
<gene>
    <name evidence="3" type="ORF">M3202_01125</name>
</gene>
<dbReference type="EMBL" id="JAMBOL010000001">
    <property type="protein sequence ID" value="MCM3712671.1"/>
    <property type="molecule type" value="Genomic_DNA"/>
</dbReference>
<dbReference type="RefSeq" id="WP_251221534.1">
    <property type="nucleotide sequence ID" value="NZ_JAMBOL010000001.1"/>
</dbReference>
<protein>
    <submittedName>
        <fullName evidence="3">YhcN/YlaJ family sporulation lipoprotein</fullName>
    </submittedName>
</protein>
<dbReference type="Proteomes" id="UP001139179">
    <property type="component" value="Unassembled WGS sequence"/>
</dbReference>
<organism evidence="3 4">
    <name type="scientific">Halalkalibacter oceani</name>
    <dbReference type="NCBI Taxonomy" id="1653776"/>
    <lineage>
        <taxon>Bacteria</taxon>
        <taxon>Bacillati</taxon>
        <taxon>Bacillota</taxon>
        <taxon>Bacilli</taxon>
        <taxon>Bacillales</taxon>
        <taxon>Bacillaceae</taxon>
        <taxon>Halalkalibacter</taxon>
    </lineage>
</organism>
<keyword evidence="3" id="KW-0449">Lipoprotein</keyword>
<evidence type="ECO:0000256" key="1">
    <source>
        <dbReference type="SAM" id="MobiDB-lite"/>
    </source>
</evidence>
<sequence length="290" mass="32574">MKKIAMSIAAATMLVGGLAACGADNQQGMGANNYRQTGFESQDMSGAYTHSRYRGQGPVTDMMTPDYRGGGTYGQLDRQRTRTHLNNFQTNRTHGNRNGFGATQRTPGMGRTGLTGNNRPGMVDEDGLLRDRTRTYRQQFTGDRVGNGRITNQQSGIHRSNRATRNQYTQQNVNYHKDYDSKTAQHVANRVQRINGVEDCRVIVDDNHIVVGVETNQNTNQVKQQVEQAVQKMAKNKQVRVVTDEDHVNRIRTMDDRLRSGTAFDEVAATFTDMVNDLGRAVQRPFERSR</sequence>
<name>A0A9X2IME8_9BACI</name>
<evidence type="ECO:0000256" key="2">
    <source>
        <dbReference type="SAM" id="SignalP"/>
    </source>
</evidence>
<dbReference type="InterPro" id="IPR019076">
    <property type="entry name" value="Spore_lipoprot_YhcN/YlaJ-like"/>
</dbReference>